<reference evidence="3" key="1">
    <citation type="submission" date="2007-07" db="EMBL/GenBank/DDBJ databases">
        <title>PCAP assembly of the Caenorhabditis remanei genome.</title>
        <authorList>
            <consortium name="The Caenorhabditis remanei Sequencing Consortium"/>
            <person name="Wilson R.K."/>
        </authorList>
    </citation>
    <scope>NUCLEOTIDE SEQUENCE [LARGE SCALE GENOMIC DNA]</scope>
    <source>
        <strain evidence="3">PB4641</strain>
    </source>
</reference>
<dbReference type="InterPro" id="IPR040129">
    <property type="entry name" value="Lin-15B-like"/>
</dbReference>
<organism evidence="4">
    <name type="scientific">Caenorhabditis remanei</name>
    <name type="common">Caenorhabditis vulgaris</name>
    <dbReference type="NCBI Taxonomy" id="31234"/>
    <lineage>
        <taxon>Eukaryota</taxon>
        <taxon>Metazoa</taxon>
        <taxon>Ecdysozoa</taxon>
        <taxon>Nematoda</taxon>
        <taxon>Chromadorea</taxon>
        <taxon>Rhabditida</taxon>
        <taxon>Rhabditina</taxon>
        <taxon>Rhabditomorpha</taxon>
        <taxon>Rhabditoidea</taxon>
        <taxon>Rhabditidae</taxon>
        <taxon>Peloderinae</taxon>
        <taxon>Caenorhabditis</taxon>
    </lineage>
</organism>
<accession>E3NFS5</accession>
<dbReference type="PANTHER" id="PTHR22716">
    <property type="entry name" value="ETS CLASS TRANSCRIPTION FACTOR-RELATED-RELATED"/>
    <property type="match status" value="1"/>
</dbReference>
<dbReference type="eggNOG" id="KOG1121">
    <property type="taxonomic scope" value="Eukaryota"/>
</dbReference>
<evidence type="ECO:0000256" key="1">
    <source>
        <dbReference type="SAM" id="MobiDB-lite"/>
    </source>
</evidence>
<dbReference type="Pfam" id="PF25375">
    <property type="entry name" value="Lin-15B"/>
    <property type="match status" value="3"/>
</dbReference>
<protein>
    <recommendedName>
        <fullName evidence="2">Lin-15A/B-like domain-containing protein</fullName>
    </recommendedName>
</protein>
<feature type="domain" description="Lin-15A/B-like" evidence="2">
    <location>
        <begin position="358"/>
        <end position="476"/>
    </location>
</feature>
<keyword evidence="4" id="KW-1185">Reference proteome</keyword>
<feature type="domain" description="Lin-15A/B-like" evidence="2">
    <location>
        <begin position="212"/>
        <end position="328"/>
    </location>
</feature>
<dbReference type="OrthoDB" id="5883294at2759"/>
<gene>
    <name evidence="3" type="ORF">CRE_24803</name>
</gene>
<evidence type="ECO:0000313" key="4">
    <source>
        <dbReference type="Proteomes" id="UP000008281"/>
    </source>
</evidence>
<dbReference type="GO" id="GO:0040027">
    <property type="term" value="P:negative regulation of vulval development"/>
    <property type="evidence" value="ECO:0007669"/>
    <property type="project" value="InterPro"/>
</dbReference>
<proteinExistence type="predicted"/>
<evidence type="ECO:0000259" key="2">
    <source>
        <dbReference type="Pfam" id="PF25375"/>
    </source>
</evidence>
<dbReference type="InParanoid" id="E3NFS5"/>
<feature type="compositionally biased region" description="Basic and acidic residues" evidence="1">
    <location>
        <begin position="39"/>
        <end position="61"/>
    </location>
</feature>
<dbReference type="AlphaFoldDB" id="E3NFS5"/>
<sequence length="666" mass="76200">MTPSKGAIFMEKKNKLESLVSRFPQKRSSVIPAAEEEDPPPKKEFEMKIEPEDVPPRPKEPKIEIDEFAVTTTLVEPKEEPFDDYGEQFATDDLAFRYLNYDSFLPENPPKIEIEPPDDVDFMTDILEYGDYQIEEKPAKNQEEDYWKSPRNKHTYSLREHPKIKNYPEYLSGENMETIDNSSQPSTSSEAYRTEYIVESEEILVPPTTGGRRCTLCFNVQHLGNTRTVSVKNDTMVLLVPRVLQGHISIDQAKHMLKKRTHVVCRNHFKDTVDTLCTYLSIESSDQFSSAPPELLVNIVNELCPDVGYEGFQNLIHKFDVKNRKVKEVVRIENIPKVKSNRGRKPKEKTEKPPKMDHYCSLCSKGQELSAMQEVPNVNHVLVILVGCIIRQKYTIAQAQIFLQLVEKCYICHVHFAEAAKEICKYFEIGGLRDINSCKLELLTELMPIVKSLFPAYTSAKFQLTVGSFYEQYKGIIDGFITENVKVEPPEESEKPEATAYKTGISEVLELQKKGFCTLTNPNDAYLMTVQKYKHGIYIDFTQCTLCLKLKSRTELRKVCNGDRLVISVGYVLLEKFTVTQIQTRMHKKENIVCHSHFADAFQAILNNLNVDSIVDVPKSPIDRKEHVMKTVSALSSSSQNSHNAFFSILDKFYAKNAEIVSEPIE</sequence>
<dbReference type="Proteomes" id="UP000008281">
    <property type="component" value="Unassembled WGS sequence"/>
</dbReference>
<feature type="region of interest" description="Disordered" evidence="1">
    <location>
        <begin position="26"/>
        <end position="61"/>
    </location>
</feature>
<name>E3NFS5_CAERE</name>
<evidence type="ECO:0000313" key="3">
    <source>
        <dbReference type="EMBL" id="EFO96497.1"/>
    </source>
</evidence>
<dbReference type="HOGENOM" id="CLU_412361_0_0_1"/>
<dbReference type="EMBL" id="DS268642">
    <property type="protein sequence ID" value="EFO96497.1"/>
    <property type="molecule type" value="Genomic_DNA"/>
</dbReference>
<feature type="domain" description="Lin-15A/B-like" evidence="2">
    <location>
        <begin position="542"/>
        <end position="661"/>
    </location>
</feature>
<dbReference type="InterPro" id="IPR057432">
    <property type="entry name" value="Lin-15A/B-like_dom"/>
</dbReference>
<dbReference type="STRING" id="31234.E3NFS5"/>